<dbReference type="InterPro" id="IPR011033">
    <property type="entry name" value="PRC_barrel-like_sf"/>
</dbReference>
<dbReference type="AlphaFoldDB" id="A0A1M7GPH1"/>
<organism evidence="4 5">
    <name type="scientific">Roseovarius pacificus</name>
    <dbReference type="NCBI Taxonomy" id="337701"/>
    <lineage>
        <taxon>Bacteria</taxon>
        <taxon>Pseudomonadati</taxon>
        <taxon>Pseudomonadota</taxon>
        <taxon>Alphaproteobacteria</taxon>
        <taxon>Rhodobacterales</taxon>
        <taxon>Roseobacteraceae</taxon>
        <taxon>Roseovarius</taxon>
    </lineage>
</organism>
<dbReference type="EMBL" id="FRBR01000011">
    <property type="protein sequence ID" value="SHM18223.1"/>
    <property type="molecule type" value="Genomic_DNA"/>
</dbReference>
<accession>A0A1M7GPH1</accession>
<proteinExistence type="predicted"/>
<dbReference type="RefSeq" id="WP_073035881.1">
    <property type="nucleotide sequence ID" value="NZ_BMLR01000012.1"/>
</dbReference>
<protein>
    <submittedName>
        <fullName evidence="4">PRC-barrel domain-containing protein</fullName>
    </submittedName>
</protein>
<evidence type="ECO:0000313" key="4">
    <source>
        <dbReference type="EMBL" id="SHM18223.1"/>
    </source>
</evidence>
<evidence type="ECO:0000259" key="3">
    <source>
        <dbReference type="Pfam" id="PF05239"/>
    </source>
</evidence>
<dbReference type="Gene3D" id="2.30.30.240">
    <property type="entry name" value="PRC-barrel domain"/>
    <property type="match status" value="1"/>
</dbReference>
<feature type="compositionally biased region" description="Polar residues" evidence="1">
    <location>
        <begin position="56"/>
        <end position="76"/>
    </location>
</feature>
<dbReference type="PANTHER" id="PTHR36505">
    <property type="entry name" value="BLR1072 PROTEIN"/>
    <property type="match status" value="1"/>
</dbReference>
<dbReference type="STRING" id="337701.SAMN05444398_11135"/>
<dbReference type="PANTHER" id="PTHR36505:SF1">
    <property type="entry name" value="BLR1072 PROTEIN"/>
    <property type="match status" value="1"/>
</dbReference>
<evidence type="ECO:0000256" key="2">
    <source>
        <dbReference type="SAM" id="SignalP"/>
    </source>
</evidence>
<dbReference type="Pfam" id="PF05239">
    <property type="entry name" value="PRC"/>
    <property type="match status" value="1"/>
</dbReference>
<dbReference type="InterPro" id="IPR027275">
    <property type="entry name" value="PRC-brl_dom"/>
</dbReference>
<feature type="signal peptide" evidence="2">
    <location>
        <begin position="1"/>
        <end position="20"/>
    </location>
</feature>
<dbReference type="SUPFAM" id="SSF50346">
    <property type="entry name" value="PRC-barrel domain"/>
    <property type="match status" value="1"/>
</dbReference>
<evidence type="ECO:0000256" key="1">
    <source>
        <dbReference type="SAM" id="MobiDB-lite"/>
    </source>
</evidence>
<evidence type="ECO:0000313" key="5">
    <source>
        <dbReference type="Proteomes" id="UP000183974"/>
    </source>
</evidence>
<dbReference type="Proteomes" id="UP000183974">
    <property type="component" value="Unassembled WGS sequence"/>
</dbReference>
<sequence>MKRILATTAIVALAASPVLAQTQSTEEDPANQPAIEAPANGTDTGTGTMEAPETGGDTTTEAPATDSGDTTVQAPETENPMGGGGDLGADERQALTAEELEGLAVHDPSGENVGDISELVVGDSGEITDVVIDVGGFLGIGAKPVAVAFEEVSLSRDGETGTLHASTNYSAADFEAMETWEG</sequence>
<feature type="chain" id="PRO_5009926271" evidence="2">
    <location>
        <begin position="21"/>
        <end position="182"/>
    </location>
</feature>
<keyword evidence="5" id="KW-1185">Reference proteome</keyword>
<feature type="region of interest" description="Disordered" evidence="1">
    <location>
        <begin position="13"/>
        <end position="89"/>
    </location>
</feature>
<feature type="domain" description="PRC-barrel" evidence="3">
    <location>
        <begin position="96"/>
        <end position="157"/>
    </location>
</feature>
<keyword evidence="2" id="KW-0732">Signal</keyword>
<gene>
    <name evidence="4" type="ORF">SAMN05444398_11135</name>
</gene>
<reference evidence="4 5" key="1">
    <citation type="submission" date="2016-11" db="EMBL/GenBank/DDBJ databases">
        <authorList>
            <person name="Jaros S."/>
            <person name="Januszkiewicz K."/>
            <person name="Wedrychowicz H."/>
        </authorList>
    </citation>
    <scope>NUCLEOTIDE SEQUENCE [LARGE SCALE GENOMIC DNA]</scope>
    <source>
        <strain evidence="4 5">DSM 29589</strain>
    </source>
</reference>
<name>A0A1M7GPH1_9RHOB</name>